<dbReference type="SUPFAM" id="SSF47413">
    <property type="entry name" value="lambda repressor-like DNA-binding domains"/>
    <property type="match status" value="1"/>
</dbReference>
<evidence type="ECO:0000256" key="1">
    <source>
        <dbReference type="ARBA" id="ARBA00023015"/>
    </source>
</evidence>
<keyword evidence="1" id="KW-0805">Transcription regulation</keyword>
<dbReference type="Gene3D" id="3.40.50.2300">
    <property type="match status" value="2"/>
</dbReference>
<reference evidence="6 7" key="1">
    <citation type="submission" date="2015-10" db="EMBL/GenBank/DDBJ databases">
        <title>Draft genome sequence of Streptomyces caeruleatus NRRL B-24802, type strain for the species Streptomyces caeruleatus.</title>
        <authorList>
            <person name="Ruckert C."/>
            <person name="Winkler A."/>
            <person name="Kalinowski J."/>
            <person name="Kampfer P."/>
            <person name="Glaeser S."/>
        </authorList>
    </citation>
    <scope>NUCLEOTIDE SEQUENCE [LARGE SCALE GENOMIC DNA]</scope>
    <source>
        <strain evidence="6 7">NRRL B-24802</strain>
    </source>
</reference>
<dbReference type="GO" id="GO:0003700">
    <property type="term" value="F:DNA-binding transcription factor activity"/>
    <property type="evidence" value="ECO:0007669"/>
    <property type="project" value="TreeGrafter"/>
</dbReference>
<dbReference type="CDD" id="cd01392">
    <property type="entry name" value="HTH_LacI"/>
    <property type="match status" value="1"/>
</dbReference>
<evidence type="ECO:0000313" key="7">
    <source>
        <dbReference type="Proteomes" id="UP000053429"/>
    </source>
</evidence>
<dbReference type="Proteomes" id="UP000053429">
    <property type="component" value="Unassembled WGS sequence"/>
</dbReference>
<dbReference type="InterPro" id="IPR010982">
    <property type="entry name" value="Lambda_DNA-bd_dom_sf"/>
</dbReference>
<dbReference type="Pfam" id="PF00356">
    <property type="entry name" value="LacI"/>
    <property type="match status" value="1"/>
</dbReference>
<dbReference type="CDD" id="cd06267">
    <property type="entry name" value="PBP1_LacI_sugar_binding-like"/>
    <property type="match status" value="1"/>
</dbReference>
<dbReference type="Pfam" id="PF13377">
    <property type="entry name" value="Peripla_BP_3"/>
    <property type="match status" value="1"/>
</dbReference>
<keyword evidence="2" id="KW-0238">DNA-binding</keyword>
<dbReference type="InterPro" id="IPR046335">
    <property type="entry name" value="LacI/GalR-like_sensor"/>
</dbReference>
<dbReference type="InterPro" id="IPR028082">
    <property type="entry name" value="Peripla_BP_I"/>
</dbReference>
<feature type="region of interest" description="Disordered" evidence="4">
    <location>
        <begin position="319"/>
        <end position="339"/>
    </location>
</feature>
<sequence>MQSGQGGSVARQQRRVTAVDVAREAGVSQTTVSYVLNDVPHQKISAETRERVHAAVAKLGYTPSAAARALRTGQSDIVLLLLADMPLGHTAIELVEQLTQVLQRKGLNVVTRIEDGGASDSLWADLAPRTVVVLAPMRADRRRRMEAAGIQVINAWRCDAEDVGHDTLAHSQHRVGELQAGHLAAAGHRQLGYAAPADRRLSDFYELRLQGVRDACGELGIAPPVVREIEADKDLAAVAAQEWRAAGVTAVCAFNDEVAFALLAGMRAAGLAAPGDLAVIGVDDIPVARFAEPPLTTVDQHMGIVAGELAQAILRRQDLPEASGEPRGESATVVARQSA</sequence>
<dbReference type="InterPro" id="IPR000843">
    <property type="entry name" value="HTH_LacI"/>
</dbReference>
<dbReference type="GO" id="GO:0000976">
    <property type="term" value="F:transcription cis-regulatory region binding"/>
    <property type="evidence" value="ECO:0007669"/>
    <property type="project" value="TreeGrafter"/>
</dbReference>
<dbReference type="EMBL" id="LMWY01000004">
    <property type="protein sequence ID" value="KUO05562.1"/>
    <property type="molecule type" value="Genomic_DNA"/>
</dbReference>
<accession>A0A101U7B9</accession>
<evidence type="ECO:0000256" key="2">
    <source>
        <dbReference type="ARBA" id="ARBA00023125"/>
    </source>
</evidence>
<dbReference type="PROSITE" id="PS50932">
    <property type="entry name" value="HTH_LACI_2"/>
    <property type="match status" value="1"/>
</dbReference>
<keyword evidence="7" id="KW-1185">Reference proteome</keyword>
<dbReference type="Gene3D" id="1.10.260.40">
    <property type="entry name" value="lambda repressor-like DNA-binding domains"/>
    <property type="match status" value="1"/>
</dbReference>
<comment type="caution">
    <text evidence="6">The sequence shown here is derived from an EMBL/GenBank/DDBJ whole genome shotgun (WGS) entry which is preliminary data.</text>
</comment>
<dbReference type="PANTHER" id="PTHR30146">
    <property type="entry name" value="LACI-RELATED TRANSCRIPTIONAL REPRESSOR"/>
    <property type="match status" value="1"/>
</dbReference>
<gene>
    <name evidence="6" type="ORF">AQJ67_05280</name>
</gene>
<evidence type="ECO:0000256" key="4">
    <source>
        <dbReference type="SAM" id="MobiDB-lite"/>
    </source>
</evidence>
<feature type="compositionally biased region" description="Basic and acidic residues" evidence="4">
    <location>
        <begin position="319"/>
        <end position="328"/>
    </location>
</feature>
<dbReference type="AlphaFoldDB" id="A0A101U7B9"/>
<protein>
    <recommendedName>
        <fullName evidence="5">HTH lacI-type domain-containing protein</fullName>
    </recommendedName>
</protein>
<organism evidence="6 7">
    <name type="scientific">Streptomyces caeruleatus</name>
    <dbReference type="NCBI Taxonomy" id="661399"/>
    <lineage>
        <taxon>Bacteria</taxon>
        <taxon>Bacillati</taxon>
        <taxon>Actinomycetota</taxon>
        <taxon>Actinomycetes</taxon>
        <taxon>Kitasatosporales</taxon>
        <taxon>Streptomycetaceae</taxon>
        <taxon>Streptomyces</taxon>
    </lineage>
</organism>
<evidence type="ECO:0000256" key="3">
    <source>
        <dbReference type="ARBA" id="ARBA00023163"/>
    </source>
</evidence>
<dbReference type="STRING" id="661399.AQJ67_05280"/>
<evidence type="ECO:0000313" key="6">
    <source>
        <dbReference type="EMBL" id="KUO05562.1"/>
    </source>
</evidence>
<proteinExistence type="predicted"/>
<dbReference type="SUPFAM" id="SSF53822">
    <property type="entry name" value="Periplasmic binding protein-like I"/>
    <property type="match status" value="1"/>
</dbReference>
<keyword evidence="3" id="KW-0804">Transcription</keyword>
<dbReference type="PANTHER" id="PTHR30146:SF153">
    <property type="entry name" value="LACTOSE OPERON REPRESSOR"/>
    <property type="match status" value="1"/>
</dbReference>
<dbReference type="SMART" id="SM00354">
    <property type="entry name" value="HTH_LACI"/>
    <property type="match status" value="1"/>
</dbReference>
<evidence type="ECO:0000259" key="5">
    <source>
        <dbReference type="PROSITE" id="PS50932"/>
    </source>
</evidence>
<name>A0A101U7B9_9ACTN</name>
<feature type="domain" description="HTH lacI-type" evidence="5">
    <location>
        <begin position="16"/>
        <end position="72"/>
    </location>
</feature>